<dbReference type="Pfam" id="PF05504">
    <property type="entry name" value="Spore_GerAC"/>
    <property type="match status" value="1"/>
</dbReference>
<dbReference type="NCBIfam" id="TIGR02887">
    <property type="entry name" value="spore_ger_x_C"/>
    <property type="match status" value="1"/>
</dbReference>
<dbReference type="RefSeq" id="WP_342554156.1">
    <property type="nucleotide sequence ID" value="NZ_CP159992.1"/>
</dbReference>
<evidence type="ECO:0000256" key="2">
    <source>
        <dbReference type="ARBA" id="ARBA00007886"/>
    </source>
</evidence>
<feature type="domain" description="Spore germination GerAC-like C-terminal" evidence="8">
    <location>
        <begin position="224"/>
        <end position="389"/>
    </location>
</feature>
<evidence type="ECO:0000256" key="1">
    <source>
        <dbReference type="ARBA" id="ARBA00004635"/>
    </source>
</evidence>
<dbReference type="PROSITE" id="PS51257">
    <property type="entry name" value="PROKAR_LIPOPROTEIN"/>
    <property type="match status" value="1"/>
</dbReference>
<dbReference type="AlphaFoldDB" id="A0AAU8N960"/>
<dbReference type="InterPro" id="IPR008844">
    <property type="entry name" value="Spore_GerAC-like"/>
</dbReference>
<accession>A0AAU8N960</accession>
<dbReference type="PANTHER" id="PTHR35789">
    <property type="entry name" value="SPORE GERMINATION PROTEIN B3"/>
    <property type="match status" value="1"/>
</dbReference>
<reference evidence="10" key="1">
    <citation type="submission" date="2024-05" db="EMBL/GenBank/DDBJ databases">
        <title>Draft genome assemblies of 36 bacteria isolated from hibernating arctic ground squirrels.</title>
        <authorList>
            <person name="McKee H."/>
            <person name="Mullen L."/>
            <person name="Drown D.M."/>
            <person name="Duddleston K.N."/>
        </authorList>
    </citation>
    <scope>NUCLEOTIDE SEQUENCE</scope>
    <source>
        <strain evidence="10">AN1007</strain>
    </source>
</reference>
<dbReference type="Pfam" id="PF25198">
    <property type="entry name" value="Spore_GerAC_N"/>
    <property type="match status" value="1"/>
</dbReference>
<evidence type="ECO:0000259" key="8">
    <source>
        <dbReference type="Pfam" id="PF05504"/>
    </source>
</evidence>
<keyword evidence="4" id="KW-0732">Signal</keyword>
<dbReference type="EMBL" id="CP159992">
    <property type="protein sequence ID" value="XCP93948.1"/>
    <property type="molecule type" value="Genomic_DNA"/>
</dbReference>
<dbReference type="GO" id="GO:0009847">
    <property type="term" value="P:spore germination"/>
    <property type="evidence" value="ECO:0007669"/>
    <property type="project" value="InterPro"/>
</dbReference>
<dbReference type="Gene3D" id="3.30.300.210">
    <property type="entry name" value="Nutrient germinant receptor protein C, domain 3"/>
    <property type="match status" value="1"/>
</dbReference>
<evidence type="ECO:0000259" key="9">
    <source>
        <dbReference type="Pfam" id="PF25198"/>
    </source>
</evidence>
<evidence type="ECO:0000256" key="6">
    <source>
        <dbReference type="ARBA" id="ARBA00023139"/>
    </source>
</evidence>
<evidence type="ECO:0000256" key="3">
    <source>
        <dbReference type="ARBA" id="ARBA00022544"/>
    </source>
</evidence>
<evidence type="ECO:0000313" key="10">
    <source>
        <dbReference type="EMBL" id="XCP93948.1"/>
    </source>
</evidence>
<protein>
    <submittedName>
        <fullName evidence="10">Ger(X)C family spore germination protein</fullName>
    </submittedName>
</protein>
<dbReference type="Gene3D" id="6.20.190.10">
    <property type="entry name" value="Nutrient germinant receptor protein C, domain 1"/>
    <property type="match status" value="1"/>
</dbReference>
<comment type="subcellular location">
    <subcellularLocation>
        <location evidence="1">Membrane</location>
        <topology evidence="1">Lipid-anchor</topology>
    </subcellularLocation>
</comment>
<name>A0AAU8N960_9BACL</name>
<keyword evidence="6" id="KW-0564">Palmitate</keyword>
<dbReference type="InterPro" id="IPR057336">
    <property type="entry name" value="GerAC_N"/>
</dbReference>
<dbReference type="PANTHER" id="PTHR35789:SF1">
    <property type="entry name" value="SPORE GERMINATION PROTEIN B3"/>
    <property type="match status" value="1"/>
</dbReference>
<dbReference type="InterPro" id="IPR046953">
    <property type="entry name" value="Spore_GerAC-like_C"/>
</dbReference>
<keyword evidence="3" id="KW-0309">Germination</keyword>
<feature type="domain" description="Spore germination protein N-terminal" evidence="9">
    <location>
        <begin position="23"/>
        <end position="198"/>
    </location>
</feature>
<dbReference type="InterPro" id="IPR038501">
    <property type="entry name" value="Spore_GerAC_C_sf"/>
</dbReference>
<proteinExistence type="inferred from homology"/>
<evidence type="ECO:0000256" key="4">
    <source>
        <dbReference type="ARBA" id="ARBA00022729"/>
    </source>
</evidence>
<gene>
    <name evidence="10" type="ORF">ABXS70_22580</name>
</gene>
<evidence type="ECO:0000256" key="5">
    <source>
        <dbReference type="ARBA" id="ARBA00023136"/>
    </source>
</evidence>
<organism evidence="10">
    <name type="scientific">Paenibacillus sp. AN1007</name>
    <dbReference type="NCBI Taxonomy" id="3151385"/>
    <lineage>
        <taxon>Bacteria</taxon>
        <taxon>Bacillati</taxon>
        <taxon>Bacillota</taxon>
        <taxon>Bacilli</taxon>
        <taxon>Bacillales</taxon>
        <taxon>Paenibacillaceae</taxon>
        <taxon>Paenibacillus</taxon>
    </lineage>
</organism>
<comment type="similarity">
    <text evidence="2">Belongs to the GerABKC lipoprotein family.</text>
</comment>
<keyword evidence="5" id="KW-0472">Membrane</keyword>
<evidence type="ECO:0000256" key="7">
    <source>
        <dbReference type="ARBA" id="ARBA00023288"/>
    </source>
</evidence>
<dbReference type="GO" id="GO:0016020">
    <property type="term" value="C:membrane"/>
    <property type="evidence" value="ECO:0007669"/>
    <property type="project" value="UniProtKB-SubCell"/>
</dbReference>
<sequence>MRRGLCLLLSLAMLLPLLTGCWDRHELNELGIMLGLGVDKEGDQIRVSAQIVVPNEISAKAVGGKGTPVTQYQATGKSLFEAIQSLTQTSPRRIFMSHIRVLIFGEDFARNEGIYDVMEALMREPSVRPDYYVMVARKTTAAEVLNLLTPLDNIPADKLFNSLDVSAKTWSPTTTVTGDQLMDFMLTPGINPVITGVEIIGNQNKKSSLENISTIRTGAKLNTTGLSVFKGDKLIGWLNEDESKGYNYIRGNVKSTMGHVDCPSGEGVVTMKTLRASTDRKAKVVNGEPQVKIKLHIVSSVASVDCSMQIGSMTAIRELEKVSEDRLKELMQKSVNAVRRKYHVDIFGFGQEIYQNDPKFFKKVENDWDKYFENLDVVYETKAQIRRVGALDNSFKNQIKD</sequence>
<keyword evidence="7" id="KW-0449">Lipoprotein</keyword>